<dbReference type="InterPro" id="IPR036457">
    <property type="entry name" value="PPM-type-like_dom_sf"/>
</dbReference>
<dbReference type="EC" id="3.1.3.16" evidence="5"/>
<accession>A0AA90KFB0</accession>
<dbReference type="Proteomes" id="UP001156398">
    <property type="component" value="Unassembled WGS sequence"/>
</dbReference>
<evidence type="ECO:0000256" key="1">
    <source>
        <dbReference type="ARBA" id="ARBA00022801"/>
    </source>
</evidence>
<evidence type="ECO:0000256" key="2">
    <source>
        <dbReference type="SAM" id="MobiDB-lite"/>
    </source>
</evidence>
<dbReference type="GO" id="GO:0004722">
    <property type="term" value="F:protein serine/threonine phosphatase activity"/>
    <property type="evidence" value="ECO:0007669"/>
    <property type="project" value="UniProtKB-EC"/>
</dbReference>
<reference evidence="5 6" key="1">
    <citation type="submission" date="2023-05" db="EMBL/GenBank/DDBJ databases">
        <title>Streptantibioticus silvisoli sp. nov., acidotolerant actinomycetes 1 from pine litter.</title>
        <authorList>
            <person name="Swiecimska M."/>
            <person name="Golinska P."/>
            <person name="Sangal V."/>
            <person name="Wachnowicz B."/>
            <person name="Goodfellow M."/>
        </authorList>
    </citation>
    <scope>NUCLEOTIDE SEQUENCE</scope>
    <source>
        <strain evidence="5">SL13</strain>
        <strain evidence="4 6">SL54</strain>
    </source>
</reference>
<dbReference type="Pfam" id="PF07228">
    <property type="entry name" value="SpoIIE"/>
    <property type="match status" value="1"/>
</dbReference>
<sequence length="395" mass="41731">MSEARPRTTVESALRDTPPHALLRTVRSLLAERVGAQDVTLRLADYGAAVLQAVGDGPEPDPELTVPARSGTPGRAFSAQRPVLEEVGDDGAVLTHRPVTVRGDRLGLLSVLLPSAAAAEKAADELAAMADALAHELMAADRDTDLYVRSRRRKRLTLAAEMQWAMLPGRGCVRDEYTIGAHLEPAYSIGGDNFDWSSGDGLLTLSVTDGMGHGMDAALLTGLAVSALRNARRAGLGVVDQAALADQAVFAQYQGASYAASLLLSFDLATGAVEAVDAGSPRVYRMRAGEVNLVPLEPQLPLGMFEDTPYTSQTFQMEAGDRLVIVSTGVHTTASATGVAYGERELCRRVRATRLGSPTETAHAVVNGLIEYSGSSELAADASVVCVDWRGRPTP</sequence>
<dbReference type="RefSeq" id="WP_271315226.1">
    <property type="nucleotide sequence ID" value="NZ_JAAGKO020000023.1"/>
</dbReference>
<dbReference type="InterPro" id="IPR052016">
    <property type="entry name" value="Bact_Sigma-Reg"/>
</dbReference>
<dbReference type="PANTHER" id="PTHR43156">
    <property type="entry name" value="STAGE II SPORULATION PROTEIN E-RELATED"/>
    <property type="match status" value="1"/>
</dbReference>
<dbReference type="SUPFAM" id="SSF81606">
    <property type="entry name" value="PP2C-like"/>
    <property type="match status" value="1"/>
</dbReference>
<dbReference type="SMART" id="SM00331">
    <property type="entry name" value="PP2C_SIG"/>
    <property type="match status" value="1"/>
</dbReference>
<dbReference type="InterPro" id="IPR001932">
    <property type="entry name" value="PPM-type_phosphatase-like_dom"/>
</dbReference>
<dbReference type="AlphaFoldDB" id="A0AA90KFB0"/>
<proteinExistence type="predicted"/>
<name>A0AA90KFB0_9ACTN</name>
<keyword evidence="6" id="KW-1185">Reference proteome</keyword>
<organism evidence="5">
    <name type="scientific">Streptantibioticus silvisoli</name>
    <dbReference type="NCBI Taxonomy" id="2705255"/>
    <lineage>
        <taxon>Bacteria</taxon>
        <taxon>Bacillati</taxon>
        <taxon>Actinomycetota</taxon>
        <taxon>Actinomycetes</taxon>
        <taxon>Kitasatosporales</taxon>
        <taxon>Streptomycetaceae</taxon>
        <taxon>Streptantibioticus</taxon>
    </lineage>
</organism>
<comment type="caution">
    <text evidence="5">The sequence shown here is derived from an EMBL/GenBank/DDBJ whole genome shotgun (WGS) entry which is preliminary data.</text>
</comment>
<keyword evidence="1 5" id="KW-0378">Hydrolase</keyword>
<feature type="domain" description="PPM-type phosphatase" evidence="3">
    <location>
        <begin position="174"/>
        <end position="389"/>
    </location>
</feature>
<dbReference type="EMBL" id="JABXJJ020000007">
    <property type="protein sequence ID" value="MDI5969045.1"/>
    <property type="molecule type" value="Genomic_DNA"/>
</dbReference>
<evidence type="ECO:0000313" key="4">
    <source>
        <dbReference type="EMBL" id="MDI5964399.1"/>
    </source>
</evidence>
<feature type="region of interest" description="Disordered" evidence="2">
    <location>
        <begin position="55"/>
        <end position="76"/>
    </location>
</feature>
<gene>
    <name evidence="4" type="ORF">POF43_016995</name>
    <name evidence="5" type="ORF">POF50_006740</name>
</gene>
<dbReference type="EMBL" id="JAAGKO020000023">
    <property type="protein sequence ID" value="MDI5964399.1"/>
    <property type="molecule type" value="Genomic_DNA"/>
</dbReference>
<evidence type="ECO:0000259" key="3">
    <source>
        <dbReference type="SMART" id="SM00331"/>
    </source>
</evidence>
<dbReference type="Gene3D" id="3.60.40.10">
    <property type="entry name" value="PPM-type phosphatase domain"/>
    <property type="match status" value="1"/>
</dbReference>
<evidence type="ECO:0000313" key="6">
    <source>
        <dbReference type="Proteomes" id="UP001156398"/>
    </source>
</evidence>
<dbReference type="PANTHER" id="PTHR43156:SF2">
    <property type="entry name" value="STAGE II SPORULATION PROTEIN E"/>
    <property type="match status" value="1"/>
</dbReference>
<evidence type="ECO:0000313" key="5">
    <source>
        <dbReference type="EMBL" id="MDI5969045.1"/>
    </source>
</evidence>
<protein>
    <submittedName>
        <fullName evidence="5">PP2C family protein-serine/threonine phosphatase</fullName>
        <ecNumber evidence="5">3.1.3.16</ecNumber>
    </submittedName>
</protein>